<keyword evidence="2" id="KW-0732">Signal</keyword>
<dbReference type="Gene3D" id="3.40.190.150">
    <property type="entry name" value="Bordetella uptake gene, domain 1"/>
    <property type="match status" value="1"/>
</dbReference>
<proteinExistence type="inferred from homology"/>
<name>A0A386UTB7_9RHOB</name>
<keyword evidence="3" id="KW-0614">Plasmid</keyword>
<reference evidence="4" key="1">
    <citation type="submission" date="2018-07" db="EMBL/GenBank/DDBJ databases">
        <title>Genome Structure of the Opportunistic Pathogen Paracoccus yeei (Alphaproteobacteria) and Identification of Putative Virulence Factors.</title>
        <authorList>
            <person name="Lasek R."/>
            <person name="Szuplewska M."/>
            <person name="Mitura M."/>
            <person name="Decewicz P."/>
            <person name="Chmielowska C."/>
            <person name="Pawlot A."/>
            <person name="Sentkowska D."/>
            <person name="Czarnecki J."/>
            <person name="Bartosik D."/>
        </authorList>
    </citation>
    <scope>NUCLEOTIDE SEQUENCE [LARGE SCALE GENOMIC DNA]</scope>
    <source>
        <strain evidence="4">CCUG 32053</strain>
        <plasmid evidence="4">pyee2</plasmid>
    </source>
</reference>
<dbReference type="CDD" id="cd07012">
    <property type="entry name" value="PBP2_Bug_TTT"/>
    <property type="match status" value="1"/>
</dbReference>
<feature type="chain" id="PRO_5017269898" evidence="2">
    <location>
        <begin position="25"/>
        <end position="325"/>
    </location>
</feature>
<dbReference type="Gene3D" id="3.40.190.10">
    <property type="entry name" value="Periplasmic binding protein-like II"/>
    <property type="match status" value="1"/>
</dbReference>
<dbReference type="InterPro" id="IPR005064">
    <property type="entry name" value="BUG"/>
</dbReference>
<dbReference type="PANTHER" id="PTHR42928">
    <property type="entry name" value="TRICARBOXYLATE-BINDING PROTEIN"/>
    <property type="match status" value="1"/>
</dbReference>
<dbReference type="PIRSF" id="PIRSF017082">
    <property type="entry name" value="YflP"/>
    <property type="match status" value="1"/>
</dbReference>
<dbReference type="Pfam" id="PF03401">
    <property type="entry name" value="TctC"/>
    <property type="match status" value="1"/>
</dbReference>
<gene>
    <name evidence="3" type="ORF">PY32053_03970</name>
</gene>
<evidence type="ECO:0000256" key="2">
    <source>
        <dbReference type="SAM" id="SignalP"/>
    </source>
</evidence>
<dbReference type="InterPro" id="IPR042100">
    <property type="entry name" value="Bug_dom1"/>
</dbReference>
<dbReference type="RefSeq" id="WP_120444336.1">
    <property type="nucleotide sequence ID" value="NZ_CP031080.1"/>
</dbReference>
<organism evidence="3 4">
    <name type="scientific">Paracoccus yeei</name>
    <dbReference type="NCBI Taxonomy" id="147645"/>
    <lineage>
        <taxon>Bacteria</taxon>
        <taxon>Pseudomonadati</taxon>
        <taxon>Pseudomonadota</taxon>
        <taxon>Alphaproteobacteria</taxon>
        <taxon>Rhodobacterales</taxon>
        <taxon>Paracoccaceae</taxon>
        <taxon>Paracoccus</taxon>
    </lineage>
</organism>
<evidence type="ECO:0000256" key="1">
    <source>
        <dbReference type="ARBA" id="ARBA00006987"/>
    </source>
</evidence>
<dbReference type="PANTHER" id="PTHR42928:SF5">
    <property type="entry name" value="BLR1237 PROTEIN"/>
    <property type="match status" value="1"/>
</dbReference>
<dbReference type="SUPFAM" id="SSF53850">
    <property type="entry name" value="Periplasmic binding protein-like II"/>
    <property type="match status" value="1"/>
</dbReference>
<dbReference type="Proteomes" id="UP000272010">
    <property type="component" value="Plasmid pYEE2"/>
</dbReference>
<dbReference type="AlphaFoldDB" id="A0A386UTB7"/>
<evidence type="ECO:0000313" key="4">
    <source>
        <dbReference type="Proteomes" id="UP000272010"/>
    </source>
</evidence>
<dbReference type="EMBL" id="CP031080">
    <property type="protein sequence ID" value="AYF03509.1"/>
    <property type="molecule type" value="Genomic_DNA"/>
</dbReference>
<protein>
    <submittedName>
        <fullName evidence="3">Tripartite tricarboxylate transporter substrate binding</fullName>
    </submittedName>
</protein>
<comment type="similarity">
    <text evidence="1">Belongs to the UPF0065 (bug) family.</text>
</comment>
<geneLocation type="plasmid" evidence="4">
    <name>pyee2</name>
</geneLocation>
<feature type="signal peptide" evidence="2">
    <location>
        <begin position="1"/>
        <end position="24"/>
    </location>
</feature>
<sequence length="325" mass="34031">MRIFDWAAIGCAAMLAAGTLPAAAQDFPAKPVTVVVPFSPGGASDTIARVVTNAMQPGFAQPLVVENKPGANGAVGAAQVARARPDGYTIMQASIGAYAINPALQDDLPYDPRKDLDMLTIAVRTPNALVTRPTMEAATLEELIAKLKAEPDSMLFASSGTGSSDHLTAELFWQVTGTSGIHVPYKGGGPAQTDLMGGHADASFQNLGAIANFVRDGKMKLLAIAAEERSPEFPDVPTLKELGIEGMEVYSWQAFAAPKGLDPANRQTLSDQIAAALKTPAVSDQLKGMGFEIIANTPAEADAFVAAEIDRWTEVVKAGEIKPEG</sequence>
<evidence type="ECO:0000313" key="3">
    <source>
        <dbReference type="EMBL" id="AYF03509.1"/>
    </source>
</evidence>
<accession>A0A386UTB7</accession>